<protein>
    <recommendedName>
        <fullName evidence="5">BcpO-related WXXGXW repeat protein</fullName>
    </recommendedName>
</protein>
<keyword evidence="4" id="KW-1185">Reference proteome</keyword>
<feature type="compositionally biased region" description="Gly residues" evidence="1">
    <location>
        <begin position="461"/>
        <end position="474"/>
    </location>
</feature>
<reference evidence="3 4" key="1">
    <citation type="submission" date="2016-10" db="EMBL/GenBank/DDBJ databases">
        <title>Arsenicibacter rosenii gen. nov., sp. nov., an efficient arsenic-methylating bacterium isolated from an arsenic-contaminated paddy soil.</title>
        <authorList>
            <person name="Huang K."/>
        </authorList>
    </citation>
    <scope>NUCLEOTIDE SEQUENCE [LARGE SCALE GENOMIC DNA]</scope>
    <source>
        <strain evidence="3 4">SM-1</strain>
    </source>
</reference>
<feature type="compositionally biased region" description="Gly residues" evidence="1">
    <location>
        <begin position="402"/>
        <end position="411"/>
    </location>
</feature>
<evidence type="ECO:0000256" key="2">
    <source>
        <dbReference type="SAM" id="SignalP"/>
    </source>
</evidence>
<sequence>MNTQRSARVIFRILLSVLGLSVASGAMAQTSYDPLYGGQPQPGYGYDQPGYDTGYDQYGDYTVDRPVDSFYDELSPYGQWVNTPEYGRVWMPRVEPGFQPYATNGHWVMTEYGNTWVSDYAWGWAPFHYGRWYSDAYRGWVWVPGREWAPAWVAWRSGGGYYGWAPLGPGLNISLNVNIPYNYWVFVPQMYITSPRVYSYCLPRNNYGAFFNNTVIINNYHRYNNRTYYYGPNRRDIEYVTRRSVPVYRSHEVYRSGGYSRNNNSWYERRGGSYSTNNGWRNNGPDNYPSRGQSNRTGTYPGPSRDMNDGARAYPGNGNNGRYQSPNAPSNGGYDNNRGRYQSPDAPSNGGADNNRDRSQRPEYQPQDNGQTTTPDRRSESGWGRRDNGGFRGRPADAGSNNTGGYGGDAQRGGQPSRRYEAPGQPTMPQAGGGGRQESGGGQYQQRGGGQEQRSAPNPDLGGGQGGNGRRGPR</sequence>
<feature type="compositionally biased region" description="Polar residues" evidence="1">
    <location>
        <begin position="274"/>
        <end position="298"/>
    </location>
</feature>
<organism evidence="3 4">
    <name type="scientific">Arsenicibacter rosenii</name>
    <dbReference type="NCBI Taxonomy" id="1750698"/>
    <lineage>
        <taxon>Bacteria</taxon>
        <taxon>Pseudomonadati</taxon>
        <taxon>Bacteroidota</taxon>
        <taxon>Cytophagia</taxon>
        <taxon>Cytophagales</taxon>
        <taxon>Spirosomataceae</taxon>
        <taxon>Arsenicibacter</taxon>
    </lineage>
</organism>
<dbReference type="AlphaFoldDB" id="A0A1S2VM96"/>
<feature type="compositionally biased region" description="Polar residues" evidence="1">
    <location>
        <begin position="320"/>
        <end position="334"/>
    </location>
</feature>
<evidence type="ECO:0000313" key="4">
    <source>
        <dbReference type="Proteomes" id="UP000181790"/>
    </source>
</evidence>
<accession>A0A1S2VM96</accession>
<evidence type="ECO:0000256" key="1">
    <source>
        <dbReference type="SAM" id="MobiDB-lite"/>
    </source>
</evidence>
<dbReference type="EMBL" id="MORL01000004">
    <property type="protein sequence ID" value="OIN59345.1"/>
    <property type="molecule type" value="Genomic_DNA"/>
</dbReference>
<evidence type="ECO:0000313" key="3">
    <source>
        <dbReference type="EMBL" id="OIN59345.1"/>
    </source>
</evidence>
<keyword evidence="2" id="KW-0732">Signal</keyword>
<feature type="compositionally biased region" description="Gly residues" evidence="1">
    <location>
        <begin position="431"/>
        <end position="451"/>
    </location>
</feature>
<evidence type="ECO:0008006" key="5">
    <source>
        <dbReference type="Google" id="ProtNLM"/>
    </source>
</evidence>
<feature type="region of interest" description="Disordered" evidence="1">
    <location>
        <begin position="274"/>
        <end position="474"/>
    </location>
</feature>
<proteinExistence type="predicted"/>
<name>A0A1S2VM96_9BACT</name>
<dbReference type="Pfam" id="PF20245">
    <property type="entry name" value="DUF6600"/>
    <property type="match status" value="1"/>
</dbReference>
<dbReference type="Proteomes" id="UP000181790">
    <property type="component" value="Unassembled WGS sequence"/>
</dbReference>
<feature type="chain" id="PRO_5010320605" description="BcpO-related WXXGXW repeat protein" evidence="2">
    <location>
        <begin position="29"/>
        <end position="474"/>
    </location>
</feature>
<comment type="caution">
    <text evidence="3">The sequence shown here is derived from an EMBL/GenBank/DDBJ whole genome shotgun (WGS) entry which is preliminary data.</text>
</comment>
<feature type="compositionally biased region" description="Basic and acidic residues" evidence="1">
    <location>
        <begin position="375"/>
        <end position="389"/>
    </location>
</feature>
<feature type="signal peptide" evidence="2">
    <location>
        <begin position="1"/>
        <end position="28"/>
    </location>
</feature>
<dbReference type="RefSeq" id="WP_071503028.1">
    <property type="nucleotide sequence ID" value="NZ_MORL01000004.1"/>
</dbReference>
<gene>
    <name evidence="3" type="ORF">BLX24_10210</name>
</gene>
<dbReference type="InterPro" id="IPR046535">
    <property type="entry name" value="DUF6600"/>
</dbReference>